<gene>
    <name evidence="2" type="ORF">GCM10011312_04790</name>
</gene>
<sequence>MKKGLILLIVATVLVACSSVKRSEKALNKGAYNQAIDIVVKKLQKDKTSKKSQELIPILEDAYAKYTDQALSKIKFLEKEGNPDSKKEILTHYTRLDQVQNKIRPLLPLKINGQEATFQMNDYSSQLIQAKDDYAAVLYNEAKKAMSKDTKLDYRNAHKSLNELQKIDPYYKDADQLIREAHYLGTDYVFVELKNATNILIPQRLERDLLDFNTYRLDDFWTEYHSINRRDIDYDFEVNLEFRNILISPERVHEREIPVEREVLDGVTYEIDRNGNYELDSLGNRKKIERYVVVKGILYETTQSKAITVNGMVEYYDVEKRQLINSHPLESEFIFEHVFATFKGDERVLNKEEHKILRNRPMPFPSNEQMLFDASSEIKNRLSAILKRNKFR</sequence>
<keyword evidence="3" id="KW-1185">Reference proteome</keyword>
<accession>A0A8J2V6C4</accession>
<protein>
    <recommendedName>
        <fullName evidence="4">Lipoprotein</fullName>
    </recommendedName>
</protein>
<evidence type="ECO:0000256" key="1">
    <source>
        <dbReference type="SAM" id="SignalP"/>
    </source>
</evidence>
<organism evidence="2 3">
    <name type="scientific">Planktosalinus lacus</name>
    <dbReference type="NCBI Taxonomy" id="1526573"/>
    <lineage>
        <taxon>Bacteria</taxon>
        <taxon>Pseudomonadati</taxon>
        <taxon>Bacteroidota</taxon>
        <taxon>Flavobacteriia</taxon>
        <taxon>Flavobacteriales</taxon>
        <taxon>Flavobacteriaceae</taxon>
        <taxon>Planktosalinus</taxon>
    </lineage>
</organism>
<dbReference type="RefSeq" id="WP_188439126.1">
    <property type="nucleotide sequence ID" value="NZ_BMGK01000002.1"/>
</dbReference>
<proteinExistence type="predicted"/>
<dbReference type="EMBL" id="BMGK01000002">
    <property type="protein sequence ID" value="GGD83760.1"/>
    <property type="molecule type" value="Genomic_DNA"/>
</dbReference>
<feature type="signal peptide" evidence="1">
    <location>
        <begin position="1"/>
        <end position="22"/>
    </location>
</feature>
<dbReference type="AlphaFoldDB" id="A0A8J2V6C4"/>
<reference evidence="2" key="2">
    <citation type="submission" date="2020-09" db="EMBL/GenBank/DDBJ databases">
        <authorList>
            <person name="Sun Q."/>
            <person name="Zhou Y."/>
        </authorList>
    </citation>
    <scope>NUCLEOTIDE SEQUENCE</scope>
    <source>
        <strain evidence="2">CGMCC 1.12924</strain>
    </source>
</reference>
<evidence type="ECO:0000313" key="3">
    <source>
        <dbReference type="Proteomes" id="UP000652231"/>
    </source>
</evidence>
<dbReference type="Proteomes" id="UP000652231">
    <property type="component" value="Unassembled WGS sequence"/>
</dbReference>
<evidence type="ECO:0008006" key="4">
    <source>
        <dbReference type="Google" id="ProtNLM"/>
    </source>
</evidence>
<reference evidence="2" key="1">
    <citation type="journal article" date="2014" name="Int. J. Syst. Evol. Microbiol.">
        <title>Complete genome sequence of Corynebacterium casei LMG S-19264T (=DSM 44701T), isolated from a smear-ripened cheese.</title>
        <authorList>
            <consortium name="US DOE Joint Genome Institute (JGI-PGF)"/>
            <person name="Walter F."/>
            <person name="Albersmeier A."/>
            <person name="Kalinowski J."/>
            <person name="Ruckert C."/>
        </authorList>
    </citation>
    <scope>NUCLEOTIDE SEQUENCE</scope>
    <source>
        <strain evidence="2">CGMCC 1.12924</strain>
    </source>
</reference>
<comment type="caution">
    <text evidence="2">The sequence shown here is derived from an EMBL/GenBank/DDBJ whole genome shotgun (WGS) entry which is preliminary data.</text>
</comment>
<keyword evidence="1" id="KW-0732">Signal</keyword>
<name>A0A8J2V6C4_9FLAO</name>
<feature type="chain" id="PRO_5035289776" description="Lipoprotein" evidence="1">
    <location>
        <begin position="23"/>
        <end position="392"/>
    </location>
</feature>
<dbReference type="PROSITE" id="PS51257">
    <property type="entry name" value="PROKAR_LIPOPROTEIN"/>
    <property type="match status" value="1"/>
</dbReference>
<evidence type="ECO:0000313" key="2">
    <source>
        <dbReference type="EMBL" id="GGD83760.1"/>
    </source>
</evidence>